<name>A0A1W9ZT59_MYCAI</name>
<dbReference type="AlphaFoldDB" id="A0A1W9ZT59"/>
<gene>
    <name evidence="2" type="ORF">BST14_00395</name>
</gene>
<protein>
    <recommendedName>
        <fullName evidence="4">Chitin-binding type-2 domain-containing protein</fullName>
    </recommendedName>
</protein>
<proteinExistence type="predicted"/>
<accession>A0A1W9ZT59</accession>
<feature type="signal peptide" evidence="1">
    <location>
        <begin position="1"/>
        <end position="24"/>
    </location>
</feature>
<reference evidence="2 3" key="1">
    <citation type="submission" date="2016-12" db="EMBL/GenBank/DDBJ databases">
        <title>The new phylogeny of genus Mycobacterium.</title>
        <authorList>
            <person name="Tortoli E."/>
            <person name="Trovato A."/>
            <person name="Cirillo D.M."/>
        </authorList>
    </citation>
    <scope>NUCLEOTIDE SEQUENCE [LARGE SCALE GENOMIC DNA]</scope>
    <source>
        <strain evidence="2 3">DSM 45069</strain>
    </source>
</reference>
<evidence type="ECO:0000313" key="3">
    <source>
        <dbReference type="Proteomes" id="UP000192707"/>
    </source>
</evidence>
<evidence type="ECO:0008006" key="4">
    <source>
        <dbReference type="Google" id="ProtNLM"/>
    </source>
</evidence>
<sequence>MSMLIRRVAGVVMMVIAPAAYVTAVSLGTSSAQPPDCGRGNWWNPGADACQPLGAPPPPDCGPGNWWNPGPNACQPLGGPPPQDCGPGNWWDPGANVCRPVVPPPPQ</sequence>
<evidence type="ECO:0000256" key="1">
    <source>
        <dbReference type="SAM" id="SignalP"/>
    </source>
</evidence>
<keyword evidence="1" id="KW-0732">Signal</keyword>
<organism evidence="2 3">
    <name type="scientific">Mycobacterium arosiense ATCC BAA-1401 = DSM 45069</name>
    <dbReference type="NCBI Taxonomy" id="1265311"/>
    <lineage>
        <taxon>Bacteria</taxon>
        <taxon>Bacillati</taxon>
        <taxon>Actinomycetota</taxon>
        <taxon>Actinomycetes</taxon>
        <taxon>Mycobacteriales</taxon>
        <taxon>Mycobacteriaceae</taxon>
        <taxon>Mycobacterium</taxon>
        <taxon>Mycobacterium avium complex (MAC)</taxon>
    </lineage>
</organism>
<dbReference type="Proteomes" id="UP000192707">
    <property type="component" value="Unassembled WGS sequence"/>
</dbReference>
<feature type="chain" id="PRO_5039038005" description="Chitin-binding type-2 domain-containing protein" evidence="1">
    <location>
        <begin position="25"/>
        <end position="107"/>
    </location>
</feature>
<keyword evidence="3" id="KW-1185">Reference proteome</keyword>
<dbReference type="EMBL" id="MVHG01000001">
    <property type="protein sequence ID" value="ORA20960.1"/>
    <property type="molecule type" value="Genomic_DNA"/>
</dbReference>
<comment type="caution">
    <text evidence="2">The sequence shown here is derived from an EMBL/GenBank/DDBJ whole genome shotgun (WGS) entry which is preliminary data.</text>
</comment>
<evidence type="ECO:0000313" key="2">
    <source>
        <dbReference type="EMBL" id="ORA20960.1"/>
    </source>
</evidence>